<dbReference type="SUPFAM" id="SSF57667">
    <property type="entry name" value="beta-beta-alpha zinc fingers"/>
    <property type="match status" value="1"/>
</dbReference>
<keyword evidence="2" id="KW-0479">Metal-binding</keyword>
<evidence type="ECO:0000256" key="7">
    <source>
        <dbReference type="ARBA" id="ARBA00023163"/>
    </source>
</evidence>
<reference evidence="11 12" key="1">
    <citation type="submission" date="2024-05" db="EMBL/GenBank/DDBJ databases">
        <authorList>
            <person name="Wallberg A."/>
        </authorList>
    </citation>
    <scope>NUCLEOTIDE SEQUENCE [LARGE SCALE GENOMIC DNA]</scope>
</reference>
<dbReference type="FunFam" id="3.30.160.60:FF:000060">
    <property type="entry name" value="zinc finger protein 436"/>
    <property type="match status" value="1"/>
</dbReference>
<keyword evidence="3" id="KW-0677">Repeat</keyword>
<keyword evidence="8" id="KW-0539">Nucleus</keyword>
<keyword evidence="7" id="KW-0804">Transcription</keyword>
<evidence type="ECO:0000259" key="10">
    <source>
        <dbReference type="PROSITE" id="PS50157"/>
    </source>
</evidence>
<sequence>NGNMYFEVQRDIETSIKPDESYCPQDVFRKPAYGSSEVNIKEEIEVNEEHIKIQAVKIELKEETGITEDPITFKGDNYIAKHELQQTKITGGKPYQCSQCNKAFAHISSLKPHQRTHTGE</sequence>
<gene>
    <name evidence="11" type="ORF">MNOR_LOCUS4313</name>
</gene>
<evidence type="ECO:0000256" key="4">
    <source>
        <dbReference type="ARBA" id="ARBA00022771"/>
    </source>
</evidence>
<keyword evidence="4 9" id="KW-0863">Zinc-finger</keyword>
<evidence type="ECO:0000256" key="2">
    <source>
        <dbReference type="ARBA" id="ARBA00022723"/>
    </source>
</evidence>
<feature type="non-terminal residue" evidence="11">
    <location>
        <position position="1"/>
    </location>
</feature>
<keyword evidence="5" id="KW-0862">Zinc</keyword>
<dbReference type="PROSITE" id="PS00028">
    <property type="entry name" value="ZINC_FINGER_C2H2_1"/>
    <property type="match status" value="1"/>
</dbReference>
<dbReference type="EMBL" id="CAXKWB010001571">
    <property type="protein sequence ID" value="CAL4064855.1"/>
    <property type="molecule type" value="Genomic_DNA"/>
</dbReference>
<evidence type="ECO:0000256" key="9">
    <source>
        <dbReference type="PROSITE-ProRule" id="PRU00042"/>
    </source>
</evidence>
<evidence type="ECO:0000313" key="12">
    <source>
        <dbReference type="Proteomes" id="UP001497623"/>
    </source>
</evidence>
<comment type="subcellular location">
    <subcellularLocation>
        <location evidence="1">Nucleus</location>
    </subcellularLocation>
</comment>
<protein>
    <recommendedName>
        <fullName evidence="10">C2H2-type domain-containing protein</fullName>
    </recommendedName>
</protein>
<evidence type="ECO:0000313" key="11">
    <source>
        <dbReference type="EMBL" id="CAL4064855.1"/>
    </source>
</evidence>
<feature type="domain" description="C2H2-type" evidence="10">
    <location>
        <begin position="95"/>
        <end position="120"/>
    </location>
</feature>
<accession>A0AAV2PU86</accession>
<dbReference type="GO" id="GO:0005634">
    <property type="term" value="C:nucleus"/>
    <property type="evidence" value="ECO:0007669"/>
    <property type="project" value="UniProtKB-SubCell"/>
</dbReference>
<dbReference type="GO" id="GO:0008270">
    <property type="term" value="F:zinc ion binding"/>
    <property type="evidence" value="ECO:0007669"/>
    <property type="project" value="UniProtKB-KW"/>
</dbReference>
<dbReference type="Gene3D" id="3.30.160.60">
    <property type="entry name" value="Classic Zinc Finger"/>
    <property type="match status" value="1"/>
</dbReference>
<evidence type="ECO:0000256" key="1">
    <source>
        <dbReference type="ARBA" id="ARBA00004123"/>
    </source>
</evidence>
<dbReference type="SMART" id="SM00355">
    <property type="entry name" value="ZnF_C2H2"/>
    <property type="match status" value="1"/>
</dbReference>
<evidence type="ECO:0000256" key="5">
    <source>
        <dbReference type="ARBA" id="ARBA00022833"/>
    </source>
</evidence>
<dbReference type="Proteomes" id="UP001497623">
    <property type="component" value="Unassembled WGS sequence"/>
</dbReference>
<dbReference type="InterPro" id="IPR036236">
    <property type="entry name" value="Znf_C2H2_sf"/>
</dbReference>
<evidence type="ECO:0000256" key="8">
    <source>
        <dbReference type="ARBA" id="ARBA00023242"/>
    </source>
</evidence>
<dbReference type="InterPro" id="IPR013087">
    <property type="entry name" value="Znf_C2H2_type"/>
</dbReference>
<evidence type="ECO:0000256" key="3">
    <source>
        <dbReference type="ARBA" id="ARBA00022737"/>
    </source>
</evidence>
<organism evidence="11 12">
    <name type="scientific">Meganyctiphanes norvegica</name>
    <name type="common">Northern krill</name>
    <name type="synonym">Thysanopoda norvegica</name>
    <dbReference type="NCBI Taxonomy" id="48144"/>
    <lineage>
        <taxon>Eukaryota</taxon>
        <taxon>Metazoa</taxon>
        <taxon>Ecdysozoa</taxon>
        <taxon>Arthropoda</taxon>
        <taxon>Crustacea</taxon>
        <taxon>Multicrustacea</taxon>
        <taxon>Malacostraca</taxon>
        <taxon>Eumalacostraca</taxon>
        <taxon>Eucarida</taxon>
        <taxon>Euphausiacea</taxon>
        <taxon>Euphausiidae</taxon>
        <taxon>Meganyctiphanes</taxon>
    </lineage>
</organism>
<dbReference type="PROSITE" id="PS50157">
    <property type="entry name" value="ZINC_FINGER_C2H2_2"/>
    <property type="match status" value="1"/>
</dbReference>
<keyword evidence="6" id="KW-0805">Transcription regulation</keyword>
<name>A0AAV2PU86_MEGNR</name>
<proteinExistence type="predicted"/>
<comment type="caution">
    <text evidence="11">The sequence shown here is derived from an EMBL/GenBank/DDBJ whole genome shotgun (WGS) entry which is preliminary data.</text>
</comment>
<dbReference type="AlphaFoldDB" id="A0AAV2PU86"/>
<evidence type="ECO:0000256" key="6">
    <source>
        <dbReference type="ARBA" id="ARBA00023015"/>
    </source>
</evidence>
<feature type="non-terminal residue" evidence="11">
    <location>
        <position position="120"/>
    </location>
</feature>
<keyword evidence="12" id="KW-1185">Reference proteome</keyword>